<dbReference type="Proteomes" id="UP000308549">
    <property type="component" value="Unassembled WGS sequence"/>
</dbReference>
<dbReference type="EMBL" id="NAJL01000015">
    <property type="protein sequence ID" value="TKA29152.1"/>
    <property type="molecule type" value="Genomic_DNA"/>
</dbReference>
<keyword evidence="4" id="KW-1185">Reference proteome</keyword>
<dbReference type="Pfam" id="PF12763">
    <property type="entry name" value="EH"/>
    <property type="match status" value="1"/>
</dbReference>
<name>A0A4U0U3Q2_9PEZI</name>
<feature type="region of interest" description="Disordered" evidence="1">
    <location>
        <begin position="1"/>
        <end position="21"/>
    </location>
</feature>
<dbReference type="SUPFAM" id="SSF47473">
    <property type="entry name" value="EF-hand"/>
    <property type="match status" value="1"/>
</dbReference>
<feature type="region of interest" description="Disordered" evidence="1">
    <location>
        <begin position="386"/>
        <end position="474"/>
    </location>
</feature>
<evidence type="ECO:0000313" key="3">
    <source>
        <dbReference type="EMBL" id="TKA29152.1"/>
    </source>
</evidence>
<organism evidence="3 4">
    <name type="scientific">Salinomyces thailandicus</name>
    <dbReference type="NCBI Taxonomy" id="706561"/>
    <lineage>
        <taxon>Eukaryota</taxon>
        <taxon>Fungi</taxon>
        <taxon>Dikarya</taxon>
        <taxon>Ascomycota</taxon>
        <taxon>Pezizomycotina</taxon>
        <taxon>Dothideomycetes</taxon>
        <taxon>Dothideomycetidae</taxon>
        <taxon>Mycosphaerellales</taxon>
        <taxon>Teratosphaeriaceae</taxon>
        <taxon>Salinomyces</taxon>
    </lineage>
</organism>
<protein>
    <recommendedName>
        <fullName evidence="2">EH domain-containing protein</fullName>
    </recommendedName>
</protein>
<sequence length="601" mass="65331">MSGQRGTPSRASSFSSVATNESQNNAALLGAALAYGRPRPKSKGSGGLDAGAGGRSALAAASRSGARSRTPSPEHDLRKDKRPGPPGGRGSTEYSVRAAAEKARGGLGRQHLVVPGQLQKERSKAPSQYAAQLAAARSSEPVGFNPPPVAVARKPPIAPKSRTLLRDQPTDVSHIPSTTSLVELFEREANGPRKEKRPAPITIRPTSDLAIRSPKPIRTSEGGISSVFQMELDTPKATPPPSAKVLEPLAQYDGQSSDDDYVSASEDTADASPLAVRKTRSFSESGPRLDSQSHHQHEETADRPSTSRDPTFRRSIRPTASPHVPIKPMNTYHAAPRAVTSPPVSFAPSAYSTQSIAAQWHQLHPRRATPLQSGDDLANAIVASSLASSRARSPQKVGRVEPPAVPTRRRHHTLGFSRTPSPAKHGMKHTLRKAEPSDSEAEDELHPYGKHKKKRLVRKHPNKHHEGDRKRWRDAVTERERKRYEGVWAANKGLHCSLTPSELADAGDEGAVETSAKPPTADQVSNIVARDIWSRSRLPVQALEIVWDLVDNAQVGRLEKEEFVVGMWLIDQRLKGRKLPMRVSESVWASVRSLQGIKIRK</sequence>
<dbReference type="AlphaFoldDB" id="A0A4U0U3Q2"/>
<comment type="caution">
    <text evidence="3">The sequence shown here is derived from an EMBL/GenBank/DDBJ whole genome shotgun (WGS) entry which is preliminary data.</text>
</comment>
<feature type="region of interest" description="Disordered" evidence="1">
    <location>
        <begin position="185"/>
        <end position="335"/>
    </location>
</feature>
<feature type="region of interest" description="Disordered" evidence="1">
    <location>
        <begin position="36"/>
        <end position="159"/>
    </location>
</feature>
<feature type="compositionally biased region" description="Low complexity" evidence="1">
    <location>
        <begin position="125"/>
        <end position="139"/>
    </location>
</feature>
<evidence type="ECO:0000256" key="1">
    <source>
        <dbReference type="SAM" id="MobiDB-lite"/>
    </source>
</evidence>
<feature type="compositionally biased region" description="Basic residues" evidence="1">
    <location>
        <begin position="448"/>
        <end position="463"/>
    </location>
</feature>
<evidence type="ECO:0000259" key="2">
    <source>
        <dbReference type="PROSITE" id="PS50031"/>
    </source>
</evidence>
<proteinExistence type="predicted"/>
<feature type="compositionally biased region" description="Gly residues" evidence="1">
    <location>
        <begin position="44"/>
        <end position="54"/>
    </location>
</feature>
<dbReference type="SMART" id="SM00027">
    <property type="entry name" value="EH"/>
    <property type="match status" value="1"/>
</dbReference>
<dbReference type="InterPro" id="IPR011992">
    <property type="entry name" value="EF-hand-dom_pair"/>
</dbReference>
<dbReference type="Gene3D" id="1.10.238.10">
    <property type="entry name" value="EF-hand"/>
    <property type="match status" value="1"/>
</dbReference>
<dbReference type="PROSITE" id="PS50031">
    <property type="entry name" value="EH"/>
    <property type="match status" value="1"/>
</dbReference>
<feature type="compositionally biased region" description="Basic and acidic residues" evidence="1">
    <location>
        <begin position="291"/>
        <end position="312"/>
    </location>
</feature>
<reference evidence="3 4" key="1">
    <citation type="submission" date="2017-03" db="EMBL/GenBank/DDBJ databases">
        <title>Genomes of endolithic fungi from Antarctica.</title>
        <authorList>
            <person name="Coleine C."/>
            <person name="Masonjones S."/>
            <person name="Stajich J.E."/>
        </authorList>
    </citation>
    <scope>NUCLEOTIDE SEQUENCE [LARGE SCALE GENOMIC DNA]</scope>
    <source>
        <strain evidence="3 4">CCFEE 6315</strain>
    </source>
</reference>
<gene>
    <name evidence="3" type="ORF">B0A50_03662</name>
</gene>
<evidence type="ECO:0000313" key="4">
    <source>
        <dbReference type="Proteomes" id="UP000308549"/>
    </source>
</evidence>
<feature type="compositionally biased region" description="Basic and acidic residues" evidence="1">
    <location>
        <begin position="72"/>
        <end position="83"/>
    </location>
</feature>
<dbReference type="InterPro" id="IPR000261">
    <property type="entry name" value="EH_dom"/>
</dbReference>
<accession>A0A4U0U3Q2</accession>
<dbReference type="OrthoDB" id="10045710at2759"/>
<dbReference type="CDD" id="cd00052">
    <property type="entry name" value="EH"/>
    <property type="match status" value="1"/>
</dbReference>
<feature type="compositionally biased region" description="Low complexity" evidence="1">
    <location>
        <begin position="55"/>
        <end position="69"/>
    </location>
</feature>
<feature type="domain" description="EH" evidence="2">
    <location>
        <begin position="505"/>
        <end position="594"/>
    </location>
</feature>
<feature type="compositionally biased region" description="Basic and acidic residues" evidence="1">
    <location>
        <begin position="464"/>
        <end position="474"/>
    </location>
</feature>